<dbReference type="FunFam" id="3.40.50.1100:FF:000007">
    <property type="entry name" value="L-threonine dehydratase catabolic TdcB"/>
    <property type="match status" value="1"/>
</dbReference>
<dbReference type="InterPro" id="IPR050147">
    <property type="entry name" value="Ser/Thr_Dehydratase"/>
</dbReference>
<dbReference type="PROSITE" id="PS00165">
    <property type="entry name" value="DEHYDRATASE_SER_THR"/>
    <property type="match status" value="1"/>
</dbReference>
<comment type="pathway">
    <text evidence="3 12">Amino-acid biosynthesis; L-isoleucine biosynthesis; 2-oxobutanoate from L-threonine: step 1/1.</text>
</comment>
<dbReference type="GO" id="GO:0003941">
    <property type="term" value="F:L-serine ammonia-lyase activity"/>
    <property type="evidence" value="ECO:0007669"/>
    <property type="project" value="TreeGrafter"/>
</dbReference>
<dbReference type="NCBIfam" id="NF006390">
    <property type="entry name" value="PRK08639.1"/>
    <property type="match status" value="1"/>
</dbReference>
<evidence type="ECO:0000256" key="4">
    <source>
        <dbReference type="ARBA" id="ARBA00010869"/>
    </source>
</evidence>
<dbReference type="Pfam" id="PF00291">
    <property type="entry name" value="PALP"/>
    <property type="match status" value="1"/>
</dbReference>
<evidence type="ECO:0000256" key="7">
    <source>
        <dbReference type="ARBA" id="ARBA00022624"/>
    </source>
</evidence>
<dbReference type="InterPro" id="IPR000634">
    <property type="entry name" value="Ser/Thr_deHydtase_PyrdxlP-BS"/>
</dbReference>
<evidence type="ECO:0000259" key="13">
    <source>
        <dbReference type="PROSITE" id="PS51672"/>
    </source>
</evidence>
<dbReference type="PROSITE" id="PS51672">
    <property type="entry name" value="ACT_LIKE"/>
    <property type="match status" value="1"/>
</dbReference>
<gene>
    <name evidence="12 14" type="primary">ilvA</name>
    <name evidence="14" type="ORF">GCM10007415_04240</name>
</gene>
<dbReference type="RefSeq" id="WP_188504284.1">
    <property type="nucleotide sequence ID" value="NZ_BMER01000001.1"/>
</dbReference>
<comment type="subunit">
    <text evidence="5 12">Homotetramer.</text>
</comment>
<evidence type="ECO:0000256" key="5">
    <source>
        <dbReference type="ARBA" id="ARBA00011881"/>
    </source>
</evidence>
<evidence type="ECO:0000256" key="1">
    <source>
        <dbReference type="ARBA" id="ARBA00001274"/>
    </source>
</evidence>
<evidence type="ECO:0000256" key="9">
    <source>
        <dbReference type="ARBA" id="ARBA00023239"/>
    </source>
</evidence>
<dbReference type="GO" id="GO:0006567">
    <property type="term" value="P:L-threonine catabolic process"/>
    <property type="evidence" value="ECO:0007669"/>
    <property type="project" value="TreeGrafter"/>
</dbReference>
<comment type="catalytic activity">
    <reaction evidence="1 12">
        <text>L-threonine = 2-oxobutanoate + NH4(+)</text>
        <dbReference type="Rhea" id="RHEA:22108"/>
        <dbReference type="ChEBI" id="CHEBI:16763"/>
        <dbReference type="ChEBI" id="CHEBI:28938"/>
        <dbReference type="ChEBI" id="CHEBI:57926"/>
        <dbReference type="EC" id="4.3.1.19"/>
    </reaction>
</comment>
<reference evidence="14" key="1">
    <citation type="journal article" date="2014" name="Int. J. Syst. Evol. Microbiol.">
        <title>Complete genome sequence of Corynebacterium casei LMG S-19264T (=DSM 44701T), isolated from a smear-ripened cheese.</title>
        <authorList>
            <consortium name="US DOE Joint Genome Institute (JGI-PGF)"/>
            <person name="Walter F."/>
            <person name="Albersmeier A."/>
            <person name="Kalinowski J."/>
            <person name="Ruckert C."/>
        </authorList>
    </citation>
    <scope>NUCLEOTIDE SEQUENCE</scope>
    <source>
        <strain evidence="14">CGMCC 1.12195</strain>
    </source>
</reference>
<dbReference type="GO" id="GO:0009097">
    <property type="term" value="P:isoleucine biosynthetic process"/>
    <property type="evidence" value="ECO:0007669"/>
    <property type="project" value="UniProtKB-UniRule"/>
</dbReference>
<evidence type="ECO:0000256" key="6">
    <source>
        <dbReference type="ARBA" id="ARBA00022605"/>
    </source>
</evidence>
<sequence>MKHRAEAAAERLKGVVTHTPLQYNLRLSEKYGAAVYLKREDLQVVRSYKLRGAFNKINKLTEAERTKGVVCASAGNHAQGVAFSCKRLGINGVIFMPGPTPRQKISQTEMFGNGRIEIILTGDTFDDCQQSALAYCAEHGMTFIHPFDDPDIIEGQGTVGVEILQDEPDTDIVIIPIGGGGLVSGVGSYFREAKPGITVYGVEPQGAPSMKAALEHGAPITLHEINRFVDGAAVKRIGDLTYQYSRELLRDVQLIPEGKICTTILELYNKDAIVAEPAGALAVAALDFYADEIKGKKVACIISGGNNDIDRMGEIKELSLLYEGLKHYFIVRFPQRPGALKLFVNDVLGPNDDITRFEFIKKTQRERGPALVGVELQKATDYTALVERMRKHRFDFKEVNSDQTLFEYLI</sequence>
<feature type="domain" description="ACT-like" evidence="13">
    <location>
        <begin position="327"/>
        <end position="401"/>
    </location>
</feature>
<accession>A0A917M3S1</accession>
<name>A0A917M3S1_9SPHI</name>
<dbReference type="CDD" id="cd01562">
    <property type="entry name" value="Thr-dehyd"/>
    <property type="match status" value="1"/>
</dbReference>
<dbReference type="Gene3D" id="3.40.50.1100">
    <property type="match status" value="2"/>
</dbReference>
<dbReference type="PANTHER" id="PTHR48078:SF11">
    <property type="entry name" value="THREONINE DEHYDRATASE, MITOCHONDRIAL"/>
    <property type="match status" value="1"/>
</dbReference>
<dbReference type="NCBIfam" id="TIGR02079">
    <property type="entry name" value="THD1"/>
    <property type="match status" value="1"/>
</dbReference>
<dbReference type="Pfam" id="PF00585">
    <property type="entry name" value="Thr_dehydrat_C"/>
    <property type="match status" value="1"/>
</dbReference>
<proteinExistence type="inferred from homology"/>
<dbReference type="InterPro" id="IPR001721">
    <property type="entry name" value="TD_ACT-like"/>
</dbReference>
<dbReference type="InterPro" id="IPR001926">
    <property type="entry name" value="TrpB-like_PALP"/>
</dbReference>
<dbReference type="InterPro" id="IPR011820">
    <property type="entry name" value="IlvA"/>
</dbReference>
<dbReference type="PANTHER" id="PTHR48078">
    <property type="entry name" value="THREONINE DEHYDRATASE, MITOCHONDRIAL-RELATED"/>
    <property type="match status" value="1"/>
</dbReference>
<evidence type="ECO:0000256" key="3">
    <source>
        <dbReference type="ARBA" id="ARBA00004810"/>
    </source>
</evidence>
<dbReference type="GO" id="GO:0004794">
    <property type="term" value="F:threonine deaminase activity"/>
    <property type="evidence" value="ECO:0007669"/>
    <property type="project" value="UniProtKB-UniRule"/>
</dbReference>
<dbReference type="InterPro" id="IPR045865">
    <property type="entry name" value="ACT-like_dom_sf"/>
</dbReference>
<evidence type="ECO:0000256" key="10">
    <source>
        <dbReference type="ARBA" id="ARBA00023304"/>
    </source>
</evidence>
<dbReference type="FunFam" id="3.40.1020.10:FF:000002">
    <property type="entry name" value="L-threonine dehydratase"/>
    <property type="match status" value="1"/>
</dbReference>
<keyword evidence="8 12" id="KW-0663">Pyridoxal phosphate</keyword>
<dbReference type="InterPro" id="IPR036052">
    <property type="entry name" value="TrpB-like_PALP_sf"/>
</dbReference>
<evidence type="ECO:0000313" key="15">
    <source>
        <dbReference type="Proteomes" id="UP000660862"/>
    </source>
</evidence>
<evidence type="ECO:0000256" key="2">
    <source>
        <dbReference type="ARBA" id="ARBA00001933"/>
    </source>
</evidence>
<evidence type="ECO:0000256" key="8">
    <source>
        <dbReference type="ARBA" id="ARBA00022898"/>
    </source>
</evidence>
<comment type="similarity">
    <text evidence="4 12">Belongs to the serine/threonine dehydratase family.</text>
</comment>
<dbReference type="GO" id="GO:0030170">
    <property type="term" value="F:pyridoxal phosphate binding"/>
    <property type="evidence" value="ECO:0007669"/>
    <property type="project" value="InterPro"/>
</dbReference>
<keyword evidence="15" id="KW-1185">Reference proteome</keyword>
<dbReference type="GO" id="GO:0006565">
    <property type="term" value="P:L-serine catabolic process"/>
    <property type="evidence" value="ECO:0007669"/>
    <property type="project" value="TreeGrafter"/>
</dbReference>
<evidence type="ECO:0000256" key="12">
    <source>
        <dbReference type="RuleBase" id="RU362012"/>
    </source>
</evidence>
<dbReference type="EMBL" id="BMER01000001">
    <property type="protein sequence ID" value="GGG75768.1"/>
    <property type="molecule type" value="Genomic_DNA"/>
</dbReference>
<protein>
    <recommendedName>
        <fullName evidence="12">L-threonine dehydratase</fullName>
        <ecNumber evidence="12">4.3.1.19</ecNumber>
    </recommendedName>
    <alternativeName>
        <fullName evidence="12">Threonine deaminase</fullName>
    </alternativeName>
</protein>
<comment type="cofactor">
    <cofactor evidence="2 12">
        <name>pyridoxal 5'-phosphate</name>
        <dbReference type="ChEBI" id="CHEBI:597326"/>
    </cofactor>
</comment>
<keyword evidence="7 12" id="KW-0412">Isoleucine biosynthesis</keyword>
<keyword evidence="9 12" id="KW-0456">Lyase</keyword>
<reference evidence="14" key="2">
    <citation type="submission" date="2020-09" db="EMBL/GenBank/DDBJ databases">
        <authorList>
            <person name="Sun Q."/>
            <person name="Zhou Y."/>
        </authorList>
    </citation>
    <scope>NUCLEOTIDE SEQUENCE</scope>
    <source>
        <strain evidence="14">CGMCC 1.12195</strain>
    </source>
</reference>
<keyword evidence="10 12" id="KW-0100">Branched-chain amino acid biosynthesis</keyword>
<evidence type="ECO:0000313" key="14">
    <source>
        <dbReference type="EMBL" id="GGG75768.1"/>
    </source>
</evidence>
<dbReference type="SUPFAM" id="SSF55021">
    <property type="entry name" value="ACT-like"/>
    <property type="match status" value="1"/>
</dbReference>
<organism evidence="14 15">
    <name type="scientific">Parapedobacter pyrenivorans</name>
    <dbReference type="NCBI Taxonomy" id="1305674"/>
    <lineage>
        <taxon>Bacteria</taxon>
        <taxon>Pseudomonadati</taxon>
        <taxon>Bacteroidota</taxon>
        <taxon>Sphingobacteriia</taxon>
        <taxon>Sphingobacteriales</taxon>
        <taxon>Sphingobacteriaceae</taxon>
        <taxon>Parapedobacter</taxon>
    </lineage>
</organism>
<comment type="caution">
    <text evidence="14">The sequence shown here is derived from an EMBL/GenBank/DDBJ whole genome shotgun (WGS) entry which is preliminary data.</text>
</comment>
<comment type="function">
    <text evidence="11 12">Catalyzes the anaerobic formation of alpha-ketobutyrate and ammonia from threonine in a two-step reaction. The first step involved a dehydration of threonine and a production of enamine intermediates (aminocrotonate), which tautomerizes to its imine form (iminobutyrate). Both intermediates are unstable and short-lived. The second step is the nonenzymatic hydrolysis of the enamine/imine intermediates to form 2-ketobutyrate and free ammonia. In the low water environment of the cell, the second step is accelerated by RidA.</text>
</comment>
<evidence type="ECO:0000256" key="11">
    <source>
        <dbReference type="ARBA" id="ARBA00025527"/>
    </source>
</evidence>
<keyword evidence="6 12" id="KW-0028">Amino-acid biosynthesis</keyword>
<dbReference type="EC" id="4.3.1.19" evidence="12"/>
<dbReference type="AlphaFoldDB" id="A0A917M3S1"/>
<dbReference type="FunFam" id="3.40.50.1100:FF:000005">
    <property type="entry name" value="Threonine dehydratase catabolic"/>
    <property type="match status" value="1"/>
</dbReference>
<dbReference type="SUPFAM" id="SSF53686">
    <property type="entry name" value="Tryptophan synthase beta subunit-like PLP-dependent enzymes"/>
    <property type="match status" value="1"/>
</dbReference>
<dbReference type="Proteomes" id="UP000660862">
    <property type="component" value="Unassembled WGS sequence"/>
</dbReference>